<dbReference type="Gene3D" id="1.20.1050.10">
    <property type="match status" value="1"/>
</dbReference>
<feature type="region of interest" description="Disordered" evidence="5">
    <location>
        <begin position="223"/>
        <end position="280"/>
    </location>
</feature>
<dbReference type="InterPro" id="IPR036282">
    <property type="entry name" value="Glutathione-S-Trfase_C_sf"/>
</dbReference>
<evidence type="ECO:0000313" key="9">
    <source>
        <dbReference type="EMBL" id="KAK3796158.1"/>
    </source>
</evidence>
<evidence type="ECO:0000259" key="6">
    <source>
        <dbReference type="PROSITE" id="PS50040"/>
    </source>
</evidence>
<dbReference type="InterPro" id="IPR050802">
    <property type="entry name" value="EF-GSTs"/>
</dbReference>
<dbReference type="SUPFAM" id="SSF52833">
    <property type="entry name" value="Thioredoxin-like"/>
    <property type="match status" value="1"/>
</dbReference>
<dbReference type="PANTHER" id="PTHR43986:SF1">
    <property type="entry name" value="ELONGATION FACTOR 1-GAMMA"/>
    <property type="match status" value="1"/>
</dbReference>
<organism evidence="9 10">
    <name type="scientific">Elysia crispata</name>
    <name type="common">lettuce slug</name>
    <dbReference type="NCBI Taxonomy" id="231223"/>
    <lineage>
        <taxon>Eukaryota</taxon>
        <taxon>Metazoa</taxon>
        <taxon>Spiralia</taxon>
        <taxon>Lophotrochozoa</taxon>
        <taxon>Mollusca</taxon>
        <taxon>Gastropoda</taxon>
        <taxon>Heterobranchia</taxon>
        <taxon>Euthyneura</taxon>
        <taxon>Panpulmonata</taxon>
        <taxon>Sacoglossa</taxon>
        <taxon>Placobranchoidea</taxon>
        <taxon>Plakobranchidae</taxon>
        <taxon>Elysia</taxon>
    </lineage>
</organism>
<feature type="domain" description="EF-1-gamma C-terminal" evidence="6">
    <location>
        <begin position="270"/>
        <end position="428"/>
    </location>
</feature>
<evidence type="ECO:0000256" key="4">
    <source>
        <dbReference type="PROSITE-ProRule" id="PRU00519"/>
    </source>
</evidence>
<evidence type="ECO:0000259" key="7">
    <source>
        <dbReference type="PROSITE" id="PS50404"/>
    </source>
</evidence>
<dbReference type="InterPro" id="IPR010987">
    <property type="entry name" value="Glutathione-S-Trfase_C-like"/>
</dbReference>
<dbReference type="PROSITE" id="PS50405">
    <property type="entry name" value="GST_CTER"/>
    <property type="match status" value="1"/>
</dbReference>
<dbReference type="CDD" id="cd03181">
    <property type="entry name" value="GST_C_EF1Bgamma_like"/>
    <property type="match status" value="1"/>
</dbReference>
<evidence type="ECO:0000259" key="8">
    <source>
        <dbReference type="PROSITE" id="PS50405"/>
    </source>
</evidence>
<dbReference type="InterPro" id="IPR036433">
    <property type="entry name" value="EF1B_G_C_sf"/>
</dbReference>
<dbReference type="FunFam" id="3.30.70.1010:FF:000001">
    <property type="entry name" value="Elongation factor 1-gamma 1"/>
    <property type="match status" value="1"/>
</dbReference>
<dbReference type="Pfam" id="PF00647">
    <property type="entry name" value="EF1G"/>
    <property type="match status" value="1"/>
</dbReference>
<protein>
    <recommendedName>
        <fullName evidence="1">Elongation factor 1-gamma</fullName>
    </recommendedName>
</protein>
<reference evidence="9" key="1">
    <citation type="journal article" date="2023" name="G3 (Bethesda)">
        <title>A reference genome for the long-term kleptoplast-retaining sea slug Elysia crispata morphotype clarki.</title>
        <authorList>
            <person name="Eastman K.E."/>
            <person name="Pendleton A.L."/>
            <person name="Shaikh M.A."/>
            <person name="Suttiyut T."/>
            <person name="Ogas R."/>
            <person name="Tomko P."/>
            <person name="Gavelis G."/>
            <person name="Widhalm J.R."/>
            <person name="Wisecaver J.H."/>
        </authorList>
    </citation>
    <scope>NUCLEOTIDE SEQUENCE</scope>
    <source>
        <strain evidence="9">ECLA1</strain>
    </source>
</reference>
<dbReference type="FunFam" id="3.40.30.10:FF:000233">
    <property type="entry name" value="Elongation factor 1-gamma"/>
    <property type="match status" value="1"/>
</dbReference>
<dbReference type="Pfam" id="PF00043">
    <property type="entry name" value="GST_C"/>
    <property type="match status" value="1"/>
</dbReference>
<comment type="caution">
    <text evidence="9">The sequence shown here is derived from an EMBL/GenBank/DDBJ whole genome shotgun (WGS) entry which is preliminary data.</text>
</comment>
<dbReference type="InterPro" id="IPR004045">
    <property type="entry name" value="Glutathione_S-Trfase_N"/>
</dbReference>
<dbReference type="SFLD" id="SFLDS00019">
    <property type="entry name" value="Glutathione_Transferase_(cytos"/>
    <property type="match status" value="1"/>
</dbReference>
<dbReference type="InterPro" id="IPR004046">
    <property type="entry name" value="GST_C"/>
</dbReference>
<dbReference type="Pfam" id="PF02798">
    <property type="entry name" value="GST_N"/>
    <property type="match status" value="1"/>
</dbReference>
<feature type="domain" description="GST N-terminal" evidence="7">
    <location>
        <begin position="2"/>
        <end position="84"/>
    </location>
</feature>
<evidence type="ECO:0000256" key="5">
    <source>
        <dbReference type="SAM" id="MobiDB-lite"/>
    </source>
</evidence>
<dbReference type="SMART" id="SM01183">
    <property type="entry name" value="EF1G"/>
    <property type="match status" value="1"/>
</dbReference>
<feature type="compositionally biased region" description="Basic and acidic residues" evidence="5">
    <location>
        <begin position="246"/>
        <end position="257"/>
    </location>
</feature>
<dbReference type="SFLD" id="SFLDG00358">
    <property type="entry name" value="Main_(cytGST)"/>
    <property type="match status" value="1"/>
</dbReference>
<evidence type="ECO:0000256" key="3">
    <source>
        <dbReference type="ARBA" id="ARBA00022917"/>
    </source>
</evidence>
<dbReference type="GO" id="GO:0005634">
    <property type="term" value="C:nucleus"/>
    <property type="evidence" value="ECO:0007669"/>
    <property type="project" value="TreeGrafter"/>
</dbReference>
<dbReference type="CDD" id="cd03044">
    <property type="entry name" value="GST_N_EF1Bgamma"/>
    <property type="match status" value="1"/>
</dbReference>
<dbReference type="PANTHER" id="PTHR43986">
    <property type="entry name" value="ELONGATION FACTOR 1-GAMMA"/>
    <property type="match status" value="1"/>
</dbReference>
<accession>A0AAE1AYB7</accession>
<keyword evidence="10" id="KW-1185">Reference proteome</keyword>
<evidence type="ECO:0000313" key="10">
    <source>
        <dbReference type="Proteomes" id="UP001283361"/>
    </source>
</evidence>
<dbReference type="PROSITE" id="PS50040">
    <property type="entry name" value="EF1G_C"/>
    <property type="match status" value="1"/>
</dbReference>
<dbReference type="Gene3D" id="3.40.30.10">
    <property type="entry name" value="Glutaredoxin"/>
    <property type="match status" value="1"/>
</dbReference>
<dbReference type="AlphaFoldDB" id="A0AAE1AYB7"/>
<dbReference type="InterPro" id="IPR001662">
    <property type="entry name" value="EF1B_G_C"/>
</dbReference>
<dbReference type="Proteomes" id="UP001283361">
    <property type="component" value="Unassembled WGS sequence"/>
</dbReference>
<dbReference type="GO" id="GO:0003746">
    <property type="term" value="F:translation elongation factor activity"/>
    <property type="evidence" value="ECO:0007669"/>
    <property type="project" value="UniProtKB-UniRule"/>
</dbReference>
<dbReference type="SUPFAM" id="SSF89942">
    <property type="entry name" value="eEF1-gamma domain"/>
    <property type="match status" value="1"/>
</dbReference>
<proteinExistence type="predicted"/>
<evidence type="ECO:0000256" key="1">
    <source>
        <dbReference type="ARBA" id="ARBA00022218"/>
    </source>
</evidence>
<dbReference type="SUPFAM" id="SSF47616">
    <property type="entry name" value="GST C-terminal domain-like"/>
    <property type="match status" value="1"/>
</dbReference>
<feature type="domain" description="GST C-terminal" evidence="8">
    <location>
        <begin position="85"/>
        <end position="218"/>
    </location>
</feature>
<gene>
    <name evidence="9" type="ORF">RRG08_018157</name>
</gene>
<dbReference type="EMBL" id="JAWDGP010000919">
    <property type="protein sequence ID" value="KAK3796158.1"/>
    <property type="molecule type" value="Genomic_DNA"/>
</dbReference>
<dbReference type="Gene3D" id="3.30.70.1010">
    <property type="entry name" value="Translation elongation factor EF1B, gamma chain, conserved domain"/>
    <property type="match status" value="1"/>
</dbReference>
<dbReference type="GO" id="GO:0005737">
    <property type="term" value="C:cytoplasm"/>
    <property type="evidence" value="ECO:0007669"/>
    <property type="project" value="TreeGrafter"/>
</dbReference>
<dbReference type="InterPro" id="IPR040079">
    <property type="entry name" value="Glutathione_S-Trfase"/>
</dbReference>
<keyword evidence="3 4" id="KW-0648">Protein biosynthesis</keyword>
<dbReference type="FunFam" id="1.20.1050.10:FF:000006">
    <property type="entry name" value="Elongation factor 1 gamma"/>
    <property type="match status" value="1"/>
</dbReference>
<sequence length="428" mass="48647">MASGTLYTYPNSFRANKALIAAQYSGAAVTVASNFKLGETNTSAEFLKKFPNGKVPAFEGNDGFCLTESNAIAYYVSNPQLHGEDNKDAALIQQWINFSDNEVLPAACTWVFPCLGITQFNKQDTDRAKEQVKKILNVLNEHLLTKTFVVGERVTLADISLACNLQSLYEMVLDGEFRKPYQNVNRWFITVVNQPQVKKVLGEVNLCTKMAVFDAKKYQELHGAKGGAGDQKKKDKKQPQQQQQPKKSEPKPKPAAKDDEEEEEPKPKESKDPFATMPKGTMNLDEFKREYSNKDILKEAIPYFWENLDQEVYSIWICEYTESTKGKQGFMVANLVDGMFQRIEKLRKHAFGSMLVIKSGGKIGIKGLWFWRTQDLVFKLSPDWCVDYESYSWKKLDPASDETKDLVTKYFLQEGDFGGDILDEKIFK</sequence>
<dbReference type="PROSITE" id="PS50404">
    <property type="entry name" value="GST_NTER"/>
    <property type="match status" value="1"/>
</dbReference>
<evidence type="ECO:0000256" key="2">
    <source>
        <dbReference type="ARBA" id="ARBA00022768"/>
    </source>
</evidence>
<keyword evidence="2 4" id="KW-0251">Elongation factor</keyword>
<name>A0AAE1AYB7_9GAST</name>
<dbReference type="InterPro" id="IPR036249">
    <property type="entry name" value="Thioredoxin-like_sf"/>
</dbReference>